<sequence length="104" mass="11947">MTRLPKKDSEWKWTEDQEFAFEIVKAALTTQPLLAYPNFKLPFRLVTDASSTGLGAWLMQDRGRGWQLLAFASKVNSSTEANYSITELKCLVVVWSVKLFRPYL</sequence>
<protein>
    <recommendedName>
        <fullName evidence="1">Reverse transcriptase/retrotransposon-derived protein RNase H-like domain-containing protein</fullName>
    </recommendedName>
</protein>
<dbReference type="EMBL" id="QXFW01001340">
    <property type="protein sequence ID" value="KAE8992337.1"/>
    <property type="molecule type" value="Genomic_DNA"/>
</dbReference>
<evidence type="ECO:0000313" key="2">
    <source>
        <dbReference type="EMBL" id="KAE8992337.1"/>
    </source>
</evidence>
<name>A0A6A3JF68_9STRA</name>
<evidence type="ECO:0000259" key="1">
    <source>
        <dbReference type="Pfam" id="PF17919"/>
    </source>
</evidence>
<reference evidence="2 3" key="1">
    <citation type="submission" date="2018-09" db="EMBL/GenBank/DDBJ databases">
        <title>Genomic investigation of the strawberry pathogen Phytophthora fragariae indicates pathogenicity is determined by transcriptional variation in three key races.</title>
        <authorList>
            <person name="Adams T.M."/>
            <person name="Armitage A.D."/>
            <person name="Sobczyk M.K."/>
            <person name="Bates H.J."/>
            <person name="Dunwell J.M."/>
            <person name="Nellist C.F."/>
            <person name="Harrison R.J."/>
        </authorList>
    </citation>
    <scope>NUCLEOTIDE SEQUENCE [LARGE SCALE GENOMIC DNA]</scope>
    <source>
        <strain evidence="2 3">SCRP245</strain>
    </source>
</reference>
<dbReference type="PANTHER" id="PTHR34072:SF58">
    <property type="entry name" value="DNA (CYTOSINE-5-)-METHYLTRANSFERASE"/>
    <property type="match status" value="1"/>
</dbReference>
<dbReference type="InterPro" id="IPR043502">
    <property type="entry name" value="DNA/RNA_pol_sf"/>
</dbReference>
<evidence type="ECO:0000313" key="3">
    <source>
        <dbReference type="Proteomes" id="UP000460718"/>
    </source>
</evidence>
<dbReference type="Proteomes" id="UP000460718">
    <property type="component" value="Unassembled WGS sequence"/>
</dbReference>
<dbReference type="AlphaFoldDB" id="A0A6A3JF68"/>
<dbReference type="InterPro" id="IPR041577">
    <property type="entry name" value="RT_RNaseH_2"/>
</dbReference>
<organism evidence="2 3">
    <name type="scientific">Phytophthora fragariae</name>
    <dbReference type="NCBI Taxonomy" id="53985"/>
    <lineage>
        <taxon>Eukaryota</taxon>
        <taxon>Sar</taxon>
        <taxon>Stramenopiles</taxon>
        <taxon>Oomycota</taxon>
        <taxon>Peronosporomycetes</taxon>
        <taxon>Peronosporales</taxon>
        <taxon>Peronosporaceae</taxon>
        <taxon>Phytophthora</taxon>
    </lineage>
</organism>
<proteinExistence type="predicted"/>
<comment type="caution">
    <text evidence="2">The sequence shown here is derived from an EMBL/GenBank/DDBJ whole genome shotgun (WGS) entry which is preliminary data.</text>
</comment>
<dbReference type="InterPro" id="IPR043128">
    <property type="entry name" value="Rev_trsase/Diguanyl_cyclase"/>
</dbReference>
<dbReference type="PANTHER" id="PTHR34072">
    <property type="entry name" value="ENZYMATIC POLYPROTEIN-RELATED"/>
    <property type="match status" value="1"/>
</dbReference>
<gene>
    <name evidence="2" type="ORF">PF011_g17583</name>
</gene>
<accession>A0A6A3JF68</accession>
<feature type="domain" description="Reverse transcriptase/retrotransposon-derived protein RNase H-like" evidence="1">
    <location>
        <begin position="13"/>
        <end position="104"/>
    </location>
</feature>
<dbReference type="Gene3D" id="3.30.70.270">
    <property type="match status" value="1"/>
</dbReference>
<dbReference type="SUPFAM" id="SSF56672">
    <property type="entry name" value="DNA/RNA polymerases"/>
    <property type="match status" value="1"/>
</dbReference>
<dbReference type="Pfam" id="PF17919">
    <property type="entry name" value="RT_RNaseH_2"/>
    <property type="match status" value="1"/>
</dbReference>